<organism evidence="3 4">
    <name type="scientific">Cladobotryum mycophilum</name>
    <dbReference type="NCBI Taxonomy" id="491253"/>
    <lineage>
        <taxon>Eukaryota</taxon>
        <taxon>Fungi</taxon>
        <taxon>Dikarya</taxon>
        <taxon>Ascomycota</taxon>
        <taxon>Pezizomycotina</taxon>
        <taxon>Sordariomycetes</taxon>
        <taxon>Hypocreomycetidae</taxon>
        <taxon>Hypocreales</taxon>
        <taxon>Hypocreaceae</taxon>
        <taxon>Cladobotryum</taxon>
    </lineage>
</organism>
<comment type="caution">
    <text evidence="3">The sequence shown here is derived from an EMBL/GenBank/DDBJ whole genome shotgun (WGS) entry which is preliminary data.</text>
</comment>
<dbReference type="Proteomes" id="UP001338125">
    <property type="component" value="Unassembled WGS sequence"/>
</dbReference>
<gene>
    <name evidence="3" type="ORF">PT974_12013</name>
</gene>
<keyword evidence="2" id="KW-0732">Signal</keyword>
<proteinExistence type="predicted"/>
<evidence type="ECO:0000256" key="2">
    <source>
        <dbReference type="SAM" id="SignalP"/>
    </source>
</evidence>
<accession>A0ABR0S6T5</accession>
<protein>
    <submittedName>
        <fullName evidence="3">Biotrophy-associated secreted protein 2</fullName>
    </submittedName>
</protein>
<reference evidence="3 4" key="1">
    <citation type="submission" date="2024-01" db="EMBL/GenBank/DDBJ databases">
        <title>Complete genome of Cladobotryum mycophilum ATHUM6906.</title>
        <authorList>
            <person name="Christinaki A.C."/>
            <person name="Myridakis A.I."/>
            <person name="Kouvelis V.N."/>
        </authorList>
    </citation>
    <scope>NUCLEOTIDE SEQUENCE [LARGE SCALE GENOMIC DNA]</scope>
    <source>
        <strain evidence="3 4">ATHUM6906</strain>
    </source>
</reference>
<sequence length="132" mass="12966">MRFSIATLLTLALSVYAAGNSCNGDETPAPAPPPAANNGETGSVAVPAGFDASIGDPAGAKNLGNGQGKQFITGACLSNADCASGCCAAVRGGALCSGVGAQFQNGKQGCGSFNAGKRSVDITKRSAKFRAH</sequence>
<name>A0ABR0S6T5_9HYPO</name>
<feature type="signal peptide" evidence="2">
    <location>
        <begin position="1"/>
        <end position="17"/>
    </location>
</feature>
<evidence type="ECO:0000313" key="4">
    <source>
        <dbReference type="Proteomes" id="UP001338125"/>
    </source>
</evidence>
<dbReference type="EMBL" id="JAVFKD010000016">
    <property type="protein sequence ID" value="KAK5987878.1"/>
    <property type="molecule type" value="Genomic_DNA"/>
</dbReference>
<feature type="chain" id="PRO_5046105252" evidence="2">
    <location>
        <begin position="18"/>
        <end position="132"/>
    </location>
</feature>
<keyword evidence="4" id="KW-1185">Reference proteome</keyword>
<evidence type="ECO:0000313" key="3">
    <source>
        <dbReference type="EMBL" id="KAK5987878.1"/>
    </source>
</evidence>
<evidence type="ECO:0000256" key="1">
    <source>
        <dbReference type="SAM" id="MobiDB-lite"/>
    </source>
</evidence>
<feature type="region of interest" description="Disordered" evidence="1">
    <location>
        <begin position="24"/>
        <end position="50"/>
    </location>
</feature>